<proteinExistence type="predicted"/>
<feature type="signal peptide" evidence="4">
    <location>
        <begin position="1"/>
        <end position="25"/>
    </location>
</feature>
<evidence type="ECO:0000313" key="6">
    <source>
        <dbReference type="Proteomes" id="UP000085678"/>
    </source>
</evidence>
<dbReference type="PANTHER" id="PTHR15261:SF4">
    <property type="entry name" value="THROMBOSPONDIN-TYPE LAMININ G DOMAIN AND EAR REPEAT-CONTAINING PROTEIN"/>
    <property type="match status" value="1"/>
</dbReference>
<feature type="chain" id="PRO_5010200791" evidence="4">
    <location>
        <begin position="26"/>
        <end position="679"/>
    </location>
</feature>
<keyword evidence="3" id="KW-0677">Repeat</keyword>
<keyword evidence="2 4" id="KW-0732">Signal</keyword>
<protein>
    <submittedName>
        <fullName evidence="7">Thrombospondin-type laminin G domain and EAR repeat-containing protein</fullName>
    </submittedName>
</protein>
<evidence type="ECO:0000256" key="1">
    <source>
        <dbReference type="ARBA" id="ARBA00004645"/>
    </source>
</evidence>
<dbReference type="GO" id="GO:0032420">
    <property type="term" value="C:stereocilium"/>
    <property type="evidence" value="ECO:0007669"/>
    <property type="project" value="UniProtKB-SubCell"/>
</dbReference>
<dbReference type="Pfam" id="PF03736">
    <property type="entry name" value="EPTP"/>
    <property type="match status" value="6"/>
</dbReference>
<dbReference type="PROSITE" id="PS50912">
    <property type="entry name" value="EAR"/>
    <property type="match status" value="6"/>
</dbReference>
<evidence type="ECO:0000256" key="2">
    <source>
        <dbReference type="ARBA" id="ARBA00022729"/>
    </source>
</evidence>
<dbReference type="SMART" id="SM00210">
    <property type="entry name" value="TSPN"/>
    <property type="match status" value="1"/>
</dbReference>
<dbReference type="KEGG" id="lak:106162276"/>
<gene>
    <name evidence="7" type="primary">LOC106162276</name>
</gene>
<dbReference type="Gene3D" id="2.60.120.200">
    <property type="match status" value="1"/>
</dbReference>
<dbReference type="SUPFAM" id="SSF49899">
    <property type="entry name" value="Concanavalin A-like lectins/glucanases"/>
    <property type="match status" value="1"/>
</dbReference>
<dbReference type="InParanoid" id="A0A1S3IAR8"/>
<keyword evidence="6" id="KW-1185">Reference proteome</keyword>
<dbReference type="PANTHER" id="PTHR15261">
    <property type="entry name" value="THROMBOSPONDIN-TYPE LAMININ G DOMAIN AND EAR REPEAT-CONTAINING"/>
    <property type="match status" value="1"/>
</dbReference>
<accession>A0A1S3IAR8</accession>
<evidence type="ECO:0000259" key="5">
    <source>
        <dbReference type="SMART" id="SM00210"/>
    </source>
</evidence>
<dbReference type="STRING" id="7574.A0A1S3IAR8"/>
<organism evidence="6 7">
    <name type="scientific">Lingula anatina</name>
    <name type="common">Brachiopod</name>
    <name type="synonym">Lingula unguis</name>
    <dbReference type="NCBI Taxonomy" id="7574"/>
    <lineage>
        <taxon>Eukaryota</taxon>
        <taxon>Metazoa</taxon>
        <taxon>Spiralia</taxon>
        <taxon>Lophotrochozoa</taxon>
        <taxon>Brachiopoda</taxon>
        <taxon>Linguliformea</taxon>
        <taxon>Lingulata</taxon>
        <taxon>Lingulida</taxon>
        <taxon>Linguloidea</taxon>
        <taxon>Lingulidae</taxon>
        <taxon>Lingula</taxon>
    </lineage>
</organism>
<dbReference type="OMA" id="THGARDW"/>
<dbReference type="GO" id="GO:0007165">
    <property type="term" value="P:signal transduction"/>
    <property type="evidence" value="ECO:0007669"/>
    <property type="project" value="TreeGrafter"/>
</dbReference>
<reference evidence="7" key="1">
    <citation type="submission" date="2025-08" db="UniProtKB">
        <authorList>
            <consortium name="RefSeq"/>
        </authorList>
    </citation>
    <scope>IDENTIFICATION</scope>
    <source>
        <tissue evidence="7">Gonads</tissue>
    </source>
</reference>
<name>A0A1S3IAR8_LINAN</name>
<dbReference type="GeneID" id="106162276"/>
<feature type="domain" description="Thrombospondin-like N-terminal" evidence="5">
    <location>
        <begin position="61"/>
        <end position="233"/>
    </location>
</feature>
<evidence type="ECO:0000256" key="4">
    <source>
        <dbReference type="SAM" id="SignalP"/>
    </source>
</evidence>
<dbReference type="RefSeq" id="XP_013394951.1">
    <property type="nucleotide sequence ID" value="XM_013539497.1"/>
</dbReference>
<dbReference type="AlphaFoldDB" id="A0A1S3IAR8"/>
<evidence type="ECO:0000256" key="3">
    <source>
        <dbReference type="ARBA" id="ARBA00022737"/>
    </source>
</evidence>
<dbReference type="InterPro" id="IPR005492">
    <property type="entry name" value="EPTP"/>
</dbReference>
<dbReference type="InterPro" id="IPR048287">
    <property type="entry name" value="TSPN-like_N"/>
</dbReference>
<comment type="subcellular location">
    <subcellularLocation>
        <location evidence="1">Cell projection</location>
        <location evidence="1">Stereocilium</location>
    </subcellularLocation>
</comment>
<dbReference type="InterPro" id="IPR013320">
    <property type="entry name" value="ConA-like_dom_sf"/>
</dbReference>
<dbReference type="OrthoDB" id="408373at2759"/>
<sequence length="679" mass="77580">MTDSWTMVPVGFIVLVLLCVLQAEGQSFPKACTALRPIYLIGNAVPDRYQLPRGVNLIYDDEGYVHAFSFSKQAQTLRFPASNILTRCSIFPEEFSILVTLKLPPNSVESIDNEYIFALMPEQSLEVKLGLRLSKGRIIFDYTDYKTTPGTKRTSVFKVADIFDGKWHTFVLTVTAKIVGLRVDCKEQKYQKLRRSFPAWLNTTNNNVHIANGKTLTNQFSGLLKQLILLPGSDASRLACPSLTPSLPTISRGWENDTPHPGKPSEVEPKYSDLTCSWASSGKVVFDIATSSLRTCVGGIWQSVTDLQGEKRQKRLDYLEQYQNIITTTPAIDVEVFRIQEEGLFMAMANYDSQVMSKQPSTIYKWTDGKFSQYQNLTTLGAQNWEHFVIDRKFFLAVANYGISRDKSSTSVIYKWSKRRKKFRVYQEIVTYTARDFEYFKIEDEHYLAVANHAKGTKLRIDSVIYKYDRKSRYFEQIQTIPTTAAYDWTHFTVGAYHFLVVANAFDGVSTRMDSAVYFWQKGQFIFAQSIETTGATDWEVIRIGSDLFLAVANAYNYGPQNHRKLNEYTVNSTIYKLNLQLKQFEKFQNIETNSIVDWETFTVGNDTFLIASNAQHDSDTSASVVYRWQGVEKFVPVHHLTDSVPCTDWESFTEKDVTYLINANAKSTLSQVLKVKTW</sequence>
<dbReference type="Proteomes" id="UP000085678">
    <property type="component" value="Unplaced"/>
</dbReference>
<dbReference type="InterPro" id="IPR009039">
    <property type="entry name" value="EAR"/>
</dbReference>
<evidence type="ECO:0000313" key="7">
    <source>
        <dbReference type="RefSeq" id="XP_013394951.1"/>
    </source>
</evidence>